<feature type="transmembrane region" description="Helical" evidence="2">
    <location>
        <begin position="37"/>
        <end position="58"/>
    </location>
</feature>
<keyword evidence="2" id="KW-1133">Transmembrane helix</keyword>
<evidence type="ECO:0000256" key="1">
    <source>
        <dbReference type="SAM" id="MobiDB-lite"/>
    </source>
</evidence>
<dbReference type="RefSeq" id="WP_337693143.1">
    <property type="nucleotide sequence ID" value="NZ_JBBEGN010000001.1"/>
</dbReference>
<keyword evidence="4" id="KW-1185">Reference proteome</keyword>
<accession>A0ABU8MGR3</accession>
<evidence type="ECO:0008006" key="5">
    <source>
        <dbReference type="Google" id="ProtNLM"/>
    </source>
</evidence>
<evidence type="ECO:0000256" key="2">
    <source>
        <dbReference type="SAM" id="Phobius"/>
    </source>
</evidence>
<name>A0ABU8MGR3_9PSEU</name>
<organism evidence="3 4">
    <name type="scientific">Actinomycetospora aurantiaca</name>
    <dbReference type="NCBI Taxonomy" id="3129233"/>
    <lineage>
        <taxon>Bacteria</taxon>
        <taxon>Bacillati</taxon>
        <taxon>Actinomycetota</taxon>
        <taxon>Actinomycetes</taxon>
        <taxon>Pseudonocardiales</taxon>
        <taxon>Pseudonocardiaceae</taxon>
        <taxon>Actinomycetospora</taxon>
    </lineage>
</organism>
<gene>
    <name evidence="3" type="ORF">WCD74_02010</name>
</gene>
<reference evidence="3 4" key="1">
    <citation type="submission" date="2024-03" db="EMBL/GenBank/DDBJ databases">
        <title>Actinomycetospora sp. OC33-EN08, a novel actinomycete isolated from wild orchid (Aerides multiflora).</title>
        <authorList>
            <person name="Suriyachadkun C."/>
        </authorList>
    </citation>
    <scope>NUCLEOTIDE SEQUENCE [LARGE SCALE GENOMIC DNA]</scope>
    <source>
        <strain evidence="3 4">OC33-EN08</strain>
    </source>
</reference>
<proteinExistence type="predicted"/>
<protein>
    <recommendedName>
        <fullName evidence="5">DUF4352 domain-containing protein</fullName>
    </recommendedName>
</protein>
<keyword evidence="2" id="KW-0472">Membrane</keyword>
<feature type="region of interest" description="Disordered" evidence="1">
    <location>
        <begin position="1"/>
        <end position="29"/>
    </location>
</feature>
<keyword evidence="2" id="KW-0812">Transmembrane</keyword>
<evidence type="ECO:0000313" key="4">
    <source>
        <dbReference type="Proteomes" id="UP001385809"/>
    </source>
</evidence>
<dbReference type="Proteomes" id="UP001385809">
    <property type="component" value="Unassembled WGS sequence"/>
</dbReference>
<sequence length="235" mass="23525">MARPPFGELPDPDDSDDPDDGYWPGQRTTWGGRGRTSVVVVVGALAAVLVVVLALTFLSDSDAGSGTAAVGNPPPVLAESVAPGTPVQLGGWSYEIGVGPFAPSTRGSTAGSHLLLAPIVVRNTAGAPAPNPLASLRVQIGLRSLPESVTTGPSAVLCQNRPAVSPLGAGPASYPGLPAGACTLEARISGAGGAMLEPGAEVRGTLLSTPVPDAVTDTAPSVWTETRPGVWQQVG</sequence>
<evidence type="ECO:0000313" key="3">
    <source>
        <dbReference type="EMBL" id="MEJ2866522.1"/>
    </source>
</evidence>
<comment type="caution">
    <text evidence="3">The sequence shown here is derived from an EMBL/GenBank/DDBJ whole genome shotgun (WGS) entry which is preliminary data.</text>
</comment>
<feature type="compositionally biased region" description="Acidic residues" evidence="1">
    <location>
        <begin position="10"/>
        <end position="20"/>
    </location>
</feature>
<dbReference type="EMBL" id="JBBEGN010000001">
    <property type="protein sequence ID" value="MEJ2866522.1"/>
    <property type="molecule type" value="Genomic_DNA"/>
</dbReference>